<dbReference type="Gene3D" id="3.40.50.720">
    <property type="entry name" value="NAD(P)-binding Rossmann-like Domain"/>
    <property type="match status" value="1"/>
</dbReference>
<organism evidence="1 2">
    <name type="scientific">Microvenator marinus</name>
    <dbReference type="NCBI Taxonomy" id="2600177"/>
    <lineage>
        <taxon>Bacteria</taxon>
        <taxon>Deltaproteobacteria</taxon>
        <taxon>Bradymonadales</taxon>
        <taxon>Microvenatoraceae</taxon>
        <taxon>Microvenator</taxon>
    </lineage>
</organism>
<accession>A0A5B8XY07</accession>
<keyword evidence="2" id="KW-1185">Reference proteome</keyword>
<dbReference type="PANTHER" id="PTHR43544">
    <property type="entry name" value="SHORT-CHAIN DEHYDROGENASE/REDUCTASE"/>
    <property type="match status" value="1"/>
</dbReference>
<dbReference type="PANTHER" id="PTHR43544:SF12">
    <property type="entry name" value="NAD(P)-BINDING ROSSMANN-FOLD SUPERFAMILY PROTEIN"/>
    <property type="match status" value="1"/>
</dbReference>
<gene>
    <name evidence="1" type="ORF">FRD01_17085</name>
</gene>
<dbReference type="CDD" id="cd05325">
    <property type="entry name" value="carb_red_sniffer_like_SDR_c"/>
    <property type="match status" value="1"/>
</dbReference>
<dbReference type="OrthoDB" id="9785826at2"/>
<dbReference type="GO" id="GO:0016491">
    <property type="term" value="F:oxidoreductase activity"/>
    <property type="evidence" value="ECO:0007669"/>
    <property type="project" value="TreeGrafter"/>
</dbReference>
<name>A0A5B8XY07_9DELT</name>
<dbReference type="KEGG" id="bbae:FRD01_17085"/>
<dbReference type="Pfam" id="PF00106">
    <property type="entry name" value="adh_short"/>
    <property type="match status" value="1"/>
</dbReference>
<dbReference type="PRINTS" id="PR00081">
    <property type="entry name" value="GDHRDH"/>
</dbReference>
<dbReference type="GO" id="GO:0005737">
    <property type="term" value="C:cytoplasm"/>
    <property type="evidence" value="ECO:0007669"/>
    <property type="project" value="TreeGrafter"/>
</dbReference>
<dbReference type="InterPro" id="IPR036291">
    <property type="entry name" value="NAD(P)-bd_dom_sf"/>
</dbReference>
<protein>
    <submittedName>
        <fullName evidence="1">SDR family NAD(P)-dependent oxidoreductase</fullName>
    </submittedName>
</protein>
<evidence type="ECO:0000313" key="1">
    <source>
        <dbReference type="EMBL" id="QED28923.1"/>
    </source>
</evidence>
<dbReference type="RefSeq" id="WP_146961778.1">
    <property type="nucleotide sequence ID" value="NZ_CP042467.1"/>
</dbReference>
<dbReference type="InterPro" id="IPR051468">
    <property type="entry name" value="Fungal_SecMetab_SDRs"/>
</dbReference>
<sequence length="241" mass="26649">MDSKVAVILGASGGIGQAITHYLTSDSRFANVVGTYRTNPPSNLDPQCQILLDIEDEESIAAAAQKLRESHQKVHLLVNTIGMLHTEEFGPEKKLQDLEPENLARIFRVNAIGPALVFKHFHPFFRHDEPSIFATLSARVGSIGDNFIGGWYGYRASKAALNQFMRTASIEMARKAPQCAMVSVHPGTVATALSEPFQKNVPDHKLFSPEYSAQKILEVLNQLDASQTGKFFAWDGQEIPW</sequence>
<dbReference type="Proteomes" id="UP000321595">
    <property type="component" value="Chromosome"/>
</dbReference>
<proteinExistence type="predicted"/>
<dbReference type="AlphaFoldDB" id="A0A5B8XY07"/>
<evidence type="ECO:0000313" key="2">
    <source>
        <dbReference type="Proteomes" id="UP000321595"/>
    </source>
</evidence>
<dbReference type="InterPro" id="IPR002347">
    <property type="entry name" value="SDR_fam"/>
</dbReference>
<dbReference type="EMBL" id="CP042467">
    <property type="protein sequence ID" value="QED28923.1"/>
    <property type="molecule type" value="Genomic_DNA"/>
</dbReference>
<reference evidence="1 2" key="1">
    <citation type="submission" date="2019-08" db="EMBL/GenBank/DDBJ databases">
        <authorList>
            <person name="Liang Q."/>
        </authorList>
    </citation>
    <scope>NUCLEOTIDE SEQUENCE [LARGE SCALE GENOMIC DNA]</scope>
    <source>
        <strain evidence="1 2">V1718</strain>
    </source>
</reference>
<dbReference type="SUPFAM" id="SSF51735">
    <property type="entry name" value="NAD(P)-binding Rossmann-fold domains"/>
    <property type="match status" value="1"/>
</dbReference>